<feature type="chain" id="PRO_5026284378" evidence="1">
    <location>
        <begin position="25"/>
        <end position="224"/>
    </location>
</feature>
<dbReference type="AlphaFoldDB" id="A0A6I6MK99"/>
<accession>A0A6I6MK99</accession>
<dbReference type="RefSeq" id="WP_158764548.1">
    <property type="nucleotide sequence ID" value="NZ_CP047045.1"/>
</dbReference>
<dbReference type="KEGG" id="tsv:DSM104635_00358"/>
<keyword evidence="3" id="KW-1185">Reference proteome</keyword>
<organism evidence="2 3">
    <name type="scientific">Terricaulis silvestris</name>
    <dbReference type="NCBI Taxonomy" id="2686094"/>
    <lineage>
        <taxon>Bacteria</taxon>
        <taxon>Pseudomonadati</taxon>
        <taxon>Pseudomonadota</taxon>
        <taxon>Alphaproteobacteria</taxon>
        <taxon>Caulobacterales</taxon>
        <taxon>Caulobacteraceae</taxon>
        <taxon>Terricaulis</taxon>
    </lineage>
</organism>
<dbReference type="EMBL" id="CP047045">
    <property type="protein sequence ID" value="QGZ93546.1"/>
    <property type="molecule type" value="Genomic_DNA"/>
</dbReference>
<keyword evidence="1" id="KW-0732">Signal</keyword>
<evidence type="ECO:0000313" key="2">
    <source>
        <dbReference type="EMBL" id="QGZ93546.1"/>
    </source>
</evidence>
<name>A0A6I6MK99_9CAUL</name>
<dbReference type="Proteomes" id="UP000431269">
    <property type="component" value="Chromosome"/>
</dbReference>
<sequence length="224" mass="24516">MTKLKYAALGILSVVAFAAGAAQAQTTFGQWQAAPRAQVIAPEAQLESTPRYIVTAERLYANDETGRDWPGSDEVYMVFGNRALNKFGHSTIFGDFDTGETRNIPEGRWCLAPLFEPVHHRNGSLYGWQCETQGIGGPFNFDVQLYESDSAWTPSACLPDDLPSGVECQDDLIGGRTISYSSEELLAAMPNVGDHVSESVRLGGYTFTWRVQRIADAGTPPVIY</sequence>
<evidence type="ECO:0000256" key="1">
    <source>
        <dbReference type="SAM" id="SignalP"/>
    </source>
</evidence>
<proteinExistence type="predicted"/>
<evidence type="ECO:0000313" key="3">
    <source>
        <dbReference type="Proteomes" id="UP000431269"/>
    </source>
</evidence>
<gene>
    <name evidence="2" type="ORF">DSM104635_00358</name>
</gene>
<reference evidence="3" key="1">
    <citation type="submission" date="2019-12" db="EMBL/GenBank/DDBJ databases">
        <title>Complete genome of Terracaulis silvestris 0127_4.</title>
        <authorList>
            <person name="Vieira S."/>
            <person name="Riedel T."/>
            <person name="Sproer C."/>
            <person name="Pascual J."/>
            <person name="Boedeker C."/>
            <person name="Overmann J."/>
        </authorList>
    </citation>
    <scope>NUCLEOTIDE SEQUENCE [LARGE SCALE GENOMIC DNA]</scope>
    <source>
        <strain evidence="3">0127_4</strain>
    </source>
</reference>
<protein>
    <submittedName>
        <fullName evidence="2">Uncharacterized protein</fullName>
    </submittedName>
</protein>
<feature type="signal peptide" evidence="1">
    <location>
        <begin position="1"/>
        <end position="24"/>
    </location>
</feature>